<evidence type="ECO:0000313" key="1">
    <source>
        <dbReference type="EMBL" id="KAJ4714186.1"/>
    </source>
</evidence>
<name>A0ACC1XRQ1_MELAZ</name>
<dbReference type="Proteomes" id="UP001164539">
    <property type="component" value="Chromosome 7"/>
</dbReference>
<accession>A0ACC1XRQ1</accession>
<proteinExistence type="predicted"/>
<evidence type="ECO:0000313" key="2">
    <source>
        <dbReference type="Proteomes" id="UP001164539"/>
    </source>
</evidence>
<dbReference type="EMBL" id="CM051400">
    <property type="protein sequence ID" value="KAJ4714186.1"/>
    <property type="molecule type" value="Genomic_DNA"/>
</dbReference>
<sequence>MRNVLFGFFIHLSFVFSLSSATVLWRPLSVSFQDLPAKSAVDVSTSGICGALHVADPPHACHSLRNVFAANETDQIMFALIVRGQCTFDDKIRNAQSAGFRAAIVYDDRDKENLVYMMVNGEGIKVHATFISKTAGEYLKEHAQGENGECCILQPYNGGGWTVLAISFLSLIVIVAFLIIAFIAPRRWMYWQGRNQHQPRSLDSKIVEDLPCSVFNFASSNLYHGGETCAICLEDYRDGEKLKMLPCKHEFHSSCVDSWLTKWGTFCPVCKLDLRTNIVNNEASSVFLDLMWYYTWRKLTTNGFRWIVNQHFEIMTWEQQHP</sequence>
<keyword evidence="1" id="KW-0675">Receptor</keyword>
<keyword evidence="1" id="KW-0812">Transmembrane</keyword>
<reference evidence="1 2" key="1">
    <citation type="journal article" date="2023" name="Science">
        <title>Complex scaffold remodeling in plant triterpene biosynthesis.</title>
        <authorList>
            <person name="De La Pena R."/>
            <person name="Hodgson H."/>
            <person name="Liu J.C."/>
            <person name="Stephenson M.J."/>
            <person name="Martin A.C."/>
            <person name="Owen C."/>
            <person name="Harkess A."/>
            <person name="Leebens-Mack J."/>
            <person name="Jimenez L.E."/>
            <person name="Osbourn A."/>
            <person name="Sattely E.S."/>
        </authorList>
    </citation>
    <scope>NUCLEOTIDE SEQUENCE [LARGE SCALE GENOMIC DNA]</scope>
    <source>
        <strain evidence="2">cv. JPN11</strain>
        <tissue evidence="1">Leaf</tissue>
    </source>
</reference>
<comment type="caution">
    <text evidence="1">The sequence shown here is derived from an EMBL/GenBank/DDBJ whole genome shotgun (WGS) entry which is preliminary data.</text>
</comment>
<keyword evidence="1" id="KW-0472">Membrane</keyword>
<protein>
    <submittedName>
        <fullName evidence="1">Receptor-likey region, transmembrane domain- and RING domain-containing protein 1</fullName>
    </submittedName>
</protein>
<keyword evidence="2" id="KW-1185">Reference proteome</keyword>
<organism evidence="1 2">
    <name type="scientific">Melia azedarach</name>
    <name type="common">Chinaberry tree</name>
    <dbReference type="NCBI Taxonomy" id="155640"/>
    <lineage>
        <taxon>Eukaryota</taxon>
        <taxon>Viridiplantae</taxon>
        <taxon>Streptophyta</taxon>
        <taxon>Embryophyta</taxon>
        <taxon>Tracheophyta</taxon>
        <taxon>Spermatophyta</taxon>
        <taxon>Magnoliopsida</taxon>
        <taxon>eudicotyledons</taxon>
        <taxon>Gunneridae</taxon>
        <taxon>Pentapetalae</taxon>
        <taxon>rosids</taxon>
        <taxon>malvids</taxon>
        <taxon>Sapindales</taxon>
        <taxon>Meliaceae</taxon>
        <taxon>Melia</taxon>
    </lineage>
</organism>
<gene>
    <name evidence="1" type="ORF">OWV82_012709</name>
</gene>